<feature type="domain" description="HTH marR-type" evidence="1">
    <location>
        <begin position="9"/>
        <end position="148"/>
    </location>
</feature>
<name>A0ABW3FZB8_9PSEU</name>
<dbReference type="EMBL" id="JBHTIW010000041">
    <property type="protein sequence ID" value="MFD0923754.1"/>
    <property type="molecule type" value="Genomic_DNA"/>
</dbReference>
<dbReference type="Proteomes" id="UP001597018">
    <property type="component" value="Unassembled WGS sequence"/>
</dbReference>
<dbReference type="InterPro" id="IPR000835">
    <property type="entry name" value="HTH_MarR-typ"/>
</dbReference>
<dbReference type="InterPro" id="IPR039422">
    <property type="entry name" value="MarR/SlyA-like"/>
</dbReference>
<dbReference type="PANTHER" id="PTHR33164">
    <property type="entry name" value="TRANSCRIPTIONAL REGULATOR, MARR FAMILY"/>
    <property type="match status" value="1"/>
</dbReference>
<reference evidence="3" key="1">
    <citation type="journal article" date="2019" name="Int. J. Syst. Evol. Microbiol.">
        <title>The Global Catalogue of Microorganisms (GCM) 10K type strain sequencing project: providing services to taxonomists for standard genome sequencing and annotation.</title>
        <authorList>
            <consortium name="The Broad Institute Genomics Platform"/>
            <consortium name="The Broad Institute Genome Sequencing Center for Infectious Disease"/>
            <person name="Wu L."/>
            <person name="Ma J."/>
        </authorList>
    </citation>
    <scope>NUCLEOTIDE SEQUENCE [LARGE SCALE GENOMIC DNA]</scope>
    <source>
        <strain evidence="3">CCUG 56401</strain>
    </source>
</reference>
<evidence type="ECO:0000259" key="1">
    <source>
        <dbReference type="PROSITE" id="PS50995"/>
    </source>
</evidence>
<sequence>MVDKRVLPPEELGTRLADVYAVIGPLYRRVGRLVEQQAPPGLPIGVRAVLEYLVRTGEAAAVPRMARDLALSRQFVQRMVNEALEGGHVALKPNPAHRRSSLVEPTDSGREAINAVLRHEQEAMGQVGGDLTEDEVAATVRVLRHMLAGLGEVDMG</sequence>
<dbReference type="PROSITE" id="PS50995">
    <property type="entry name" value="HTH_MARR_2"/>
    <property type="match status" value="1"/>
</dbReference>
<accession>A0ABW3FZB8</accession>
<evidence type="ECO:0000313" key="2">
    <source>
        <dbReference type="EMBL" id="MFD0923754.1"/>
    </source>
</evidence>
<keyword evidence="3" id="KW-1185">Reference proteome</keyword>
<dbReference type="InterPro" id="IPR036388">
    <property type="entry name" value="WH-like_DNA-bd_sf"/>
</dbReference>
<gene>
    <name evidence="2" type="ORF">ACFQ16_28750</name>
</gene>
<dbReference type="Gene3D" id="1.10.10.10">
    <property type="entry name" value="Winged helix-like DNA-binding domain superfamily/Winged helix DNA-binding domain"/>
    <property type="match status" value="1"/>
</dbReference>
<protein>
    <submittedName>
        <fullName evidence="2">MarR family winged helix-turn-helix transcriptional regulator</fullName>
    </submittedName>
</protein>
<dbReference type="SUPFAM" id="SSF46785">
    <property type="entry name" value="Winged helix' DNA-binding domain"/>
    <property type="match status" value="1"/>
</dbReference>
<dbReference type="InterPro" id="IPR036390">
    <property type="entry name" value="WH_DNA-bd_sf"/>
</dbReference>
<dbReference type="PANTHER" id="PTHR33164:SF99">
    <property type="entry name" value="MARR FAMILY REGULATORY PROTEIN"/>
    <property type="match status" value="1"/>
</dbReference>
<dbReference type="RefSeq" id="WP_263248529.1">
    <property type="nucleotide sequence ID" value="NZ_BAABLT010000029.1"/>
</dbReference>
<dbReference type="SMART" id="SM00347">
    <property type="entry name" value="HTH_MARR"/>
    <property type="match status" value="1"/>
</dbReference>
<evidence type="ECO:0000313" key="3">
    <source>
        <dbReference type="Proteomes" id="UP001597018"/>
    </source>
</evidence>
<proteinExistence type="predicted"/>
<comment type="caution">
    <text evidence="2">The sequence shown here is derived from an EMBL/GenBank/DDBJ whole genome shotgun (WGS) entry which is preliminary data.</text>
</comment>
<organism evidence="2 3">
    <name type="scientific">Saccharopolyspora rosea</name>
    <dbReference type="NCBI Taxonomy" id="524884"/>
    <lineage>
        <taxon>Bacteria</taxon>
        <taxon>Bacillati</taxon>
        <taxon>Actinomycetota</taxon>
        <taxon>Actinomycetes</taxon>
        <taxon>Pseudonocardiales</taxon>
        <taxon>Pseudonocardiaceae</taxon>
        <taxon>Saccharopolyspora</taxon>
    </lineage>
</organism>